<evidence type="ECO:0000313" key="1">
    <source>
        <dbReference type="EMBL" id="KTC80568.1"/>
    </source>
</evidence>
<sequence length="535" mass="60652">MNTKEHTELGDALRFLDWEVLKKNPYVDIDEQGGLHLQVQGFNELGLPQSIGLNLSPGNIVAMSGDYFGGREVSLNLPSIAEYNANPERYDSTGSCETLGQYLIKEPVNESEEQKLICSYKRLANDNVHQSDIDTIYKINNANYIPFSSTLNFYVQQLMFALRVKNYSEILNRNLSHFTPWSVRVYTIGHHLALRYARIYYELTQLLADSDYQSDNSDFNALLKIIEQTPEGLNRDTLQDMAYRYQALALGMEFFCFHYYTDHFAAGHIAFVGDLRDLLPKRFGVWGSILVNNLHDELNRVTVYTKRAYDPTPDSSEPPVEAGGDDDFDVANNYFNKQACLAGMTCSLQDLRQVFKGHELPGQTQYGGLEQMPDVDYHYRQPQPLLLLGKDQKIYYRTDLNHIDILSPSQLKRTFNDPLSHGYTELSSTLEAFSLVFKLRVLPFYSSQVKPLTAEQLKLLEAEESELNPGRKPIPQPPTVLVQKPVAIPVWQQPASDQVVMQGLAKNGLLTASGKAHPLEQELILDAKTTLSYSL</sequence>
<dbReference type="RefSeq" id="WP_028382633.1">
    <property type="nucleotide sequence ID" value="NZ_CAAAIT010000005.1"/>
</dbReference>
<dbReference type="AlphaFoldDB" id="A0A0W0SAW8"/>
<dbReference type="Proteomes" id="UP000277577">
    <property type="component" value="Chromosome"/>
</dbReference>
<dbReference type="EMBL" id="LR134173">
    <property type="protein sequence ID" value="VEB34782.1"/>
    <property type="molecule type" value="Genomic_DNA"/>
</dbReference>
<proteinExistence type="predicted"/>
<keyword evidence="4" id="KW-1185">Reference proteome</keyword>
<gene>
    <name evidence="1" type="ORF">Lche_2588</name>
    <name evidence="2" type="ORF">NCTC11976_01015</name>
</gene>
<protein>
    <submittedName>
        <fullName evidence="2">Dot/Icm T4SS effector</fullName>
    </submittedName>
    <submittedName>
        <fullName evidence="1">Dot/Icm secretion system substrate</fullName>
    </submittedName>
</protein>
<evidence type="ECO:0000313" key="2">
    <source>
        <dbReference type="EMBL" id="VEB34782.1"/>
    </source>
</evidence>
<reference evidence="2 4" key="2">
    <citation type="submission" date="2018-12" db="EMBL/GenBank/DDBJ databases">
        <authorList>
            <consortium name="Pathogen Informatics"/>
        </authorList>
    </citation>
    <scope>NUCLEOTIDE SEQUENCE [LARGE SCALE GENOMIC DNA]</scope>
    <source>
        <strain evidence="2 4">NCTC11976</strain>
    </source>
</reference>
<evidence type="ECO:0000313" key="3">
    <source>
        <dbReference type="Proteomes" id="UP000054921"/>
    </source>
</evidence>
<dbReference type="PATRIC" id="fig|28084.5.peg.2799"/>
<evidence type="ECO:0000313" key="4">
    <source>
        <dbReference type="Proteomes" id="UP000277577"/>
    </source>
</evidence>
<dbReference type="OrthoDB" id="5649123at2"/>
<reference evidence="1 3" key="1">
    <citation type="submission" date="2015-11" db="EMBL/GenBank/DDBJ databases">
        <title>Genomic analysis of 38 Legionella species identifies large and diverse effector repertoires.</title>
        <authorList>
            <person name="Burstein D."/>
            <person name="Amaro F."/>
            <person name="Zusman T."/>
            <person name="Lifshitz Z."/>
            <person name="Cohen O."/>
            <person name="Gilbert J.A."/>
            <person name="Pupko T."/>
            <person name="Shuman H.A."/>
            <person name="Segal G."/>
        </authorList>
    </citation>
    <scope>NUCLEOTIDE SEQUENCE [LARGE SCALE GENOMIC DNA]</scope>
    <source>
        <strain evidence="1 3">ORW</strain>
    </source>
</reference>
<name>A0A0W0SAW8_9GAMM</name>
<organism evidence="1 3">
    <name type="scientific">Legionella cherrii</name>
    <dbReference type="NCBI Taxonomy" id="28084"/>
    <lineage>
        <taxon>Bacteria</taxon>
        <taxon>Pseudomonadati</taxon>
        <taxon>Pseudomonadota</taxon>
        <taxon>Gammaproteobacteria</taxon>
        <taxon>Legionellales</taxon>
        <taxon>Legionellaceae</taxon>
        <taxon>Legionella</taxon>
    </lineage>
</organism>
<dbReference type="Proteomes" id="UP000054921">
    <property type="component" value="Unassembled WGS sequence"/>
</dbReference>
<dbReference type="EMBL" id="LNXW01000013">
    <property type="protein sequence ID" value="KTC80568.1"/>
    <property type="molecule type" value="Genomic_DNA"/>
</dbReference>
<accession>A0A0W0SAW8</accession>